<organism evidence="1 2">
    <name type="scientific">Rugosimonospora africana</name>
    <dbReference type="NCBI Taxonomy" id="556532"/>
    <lineage>
        <taxon>Bacteria</taxon>
        <taxon>Bacillati</taxon>
        <taxon>Actinomycetota</taxon>
        <taxon>Actinomycetes</taxon>
        <taxon>Micromonosporales</taxon>
        <taxon>Micromonosporaceae</taxon>
        <taxon>Rugosimonospora</taxon>
    </lineage>
</organism>
<protein>
    <submittedName>
        <fullName evidence="1">Uncharacterized protein</fullName>
    </submittedName>
</protein>
<dbReference type="RefSeq" id="WP_239134223.1">
    <property type="nucleotide sequence ID" value="NZ_BONZ01000075.1"/>
</dbReference>
<keyword evidence="2" id="KW-1185">Reference proteome</keyword>
<evidence type="ECO:0000313" key="1">
    <source>
        <dbReference type="EMBL" id="GIH18974.1"/>
    </source>
</evidence>
<reference evidence="1" key="1">
    <citation type="submission" date="2021-01" db="EMBL/GenBank/DDBJ databases">
        <title>Whole genome shotgun sequence of Rugosimonospora africana NBRC 104875.</title>
        <authorList>
            <person name="Komaki H."/>
            <person name="Tamura T."/>
        </authorList>
    </citation>
    <scope>NUCLEOTIDE SEQUENCE</scope>
    <source>
        <strain evidence="1">NBRC 104875</strain>
    </source>
</reference>
<dbReference type="Proteomes" id="UP000642748">
    <property type="component" value="Unassembled WGS sequence"/>
</dbReference>
<sequence>MPFVDDSHIPVGESRAIEAVGRKKGDQMWGREDPCKEGGWAAFTTDPVRKDLAWCVRWHPDHGRSVILLRDEDSSGMHMSWWGPALLFRSGGYWWDGSTWYRPSQVWDRASEDYVRRPVPAATTITAADLLAAGDADAGRGRVLRIEEVDVDAPLGGRWLDDLAAWAAHREAPDSLSGCVVRVTAPELSADAMVGIGEMAEIADIVASTLRAYLSRGEGEIPPPQAVVAGRSVWARPVAEEWAEQRRRSGEGTAETMSTVHNGSSVPVGVADLWQWLSRVFFMDLWDRPDRRRRWALRWRTQAAVRDVADSLGWSAAASLDRMIPTHDLAVTLRHAVLNGLSEGQKLGKTLGDSPESINFYGVAPPVARMLDWLIRHEPSSAVFAIGEIVGEAERDLGIPRDVTVHSLHTALALDGKLEEGGYVEFFDRILLPDKST</sequence>
<dbReference type="EMBL" id="BONZ01000075">
    <property type="protein sequence ID" value="GIH18974.1"/>
    <property type="molecule type" value="Genomic_DNA"/>
</dbReference>
<gene>
    <name evidence="1" type="ORF">Raf01_71460</name>
</gene>
<accession>A0A8J3QZA1</accession>
<comment type="caution">
    <text evidence="1">The sequence shown here is derived from an EMBL/GenBank/DDBJ whole genome shotgun (WGS) entry which is preliminary data.</text>
</comment>
<proteinExistence type="predicted"/>
<name>A0A8J3QZA1_9ACTN</name>
<evidence type="ECO:0000313" key="2">
    <source>
        <dbReference type="Proteomes" id="UP000642748"/>
    </source>
</evidence>
<dbReference type="AlphaFoldDB" id="A0A8J3QZA1"/>